<comment type="caution">
    <text evidence="1">The sequence shown here is derived from an EMBL/GenBank/DDBJ whole genome shotgun (WGS) entry which is preliminary data.</text>
</comment>
<proteinExistence type="predicted"/>
<dbReference type="OMA" id="NSEQHIS"/>
<evidence type="ECO:0000313" key="1">
    <source>
        <dbReference type="EMBL" id="NYR16487.1"/>
    </source>
</evidence>
<accession>A0A7L4PDX3</accession>
<organism evidence="1 2">
    <name type="scientific">Pyrobaculum arsenaticum</name>
    <dbReference type="NCBI Taxonomy" id="121277"/>
    <lineage>
        <taxon>Archaea</taxon>
        <taxon>Thermoproteota</taxon>
        <taxon>Thermoprotei</taxon>
        <taxon>Thermoproteales</taxon>
        <taxon>Thermoproteaceae</taxon>
        <taxon>Pyrobaculum</taxon>
    </lineage>
</organism>
<reference evidence="1 2" key="1">
    <citation type="journal article" date="2020" name="Nat. Commun.">
        <title>The structures of two archaeal type IV pili illuminate evolutionary relationships.</title>
        <authorList>
            <person name="Wang F."/>
            <person name="Baquero D.P."/>
            <person name="Su Z."/>
            <person name="Beltran L.C."/>
            <person name="Prangishvili D."/>
            <person name="Krupovic M."/>
            <person name="Egelman E.H."/>
        </authorList>
    </citation>
    <scope>NUCLEOTIDE SEQUENCE [LARGE SCALE GENOMIC DNA]</scope>
    <source>
        <strain evidence="1 2">2GA</strain>
    </source>
</reference>
<dbReference type="Proteomes" id="UP000554766">
    <property type="component" value="Unassembled WGS sequence"/>
</dbReference>
<protein>
    <submittedName>
        <fullName evidence="1">Uncharacterized protein</fullName>
    </submittedName>
</protein>
<sequence>MHPTYLNISNLVFVERYIRKYGDVEFIRGLSKRLDLHVEARDAFNRQTYEQLSKLIDLVEAYIKEQAEKLAELVELLAARMPEVEELGLKEIRERLLSVVRESDIVIERLRARLEEIKEGKITHMTLDEAFDLVKELNEIWAAAGKVVRFYMKLHTDLSPLFIITV</sequence>
<dbReference type="AlphaFoldDB" id="A0A7L4PDX3"/>
<dbReference type="EMBL" id="JAAVJF010000006">
    <property type="protein sequence ID" value="NYR16487.1"/>
    <property type="molecule type" value="Genomic_DNA"/>
</dbReference>
<evidence type="ECO:0000313" key="2">
    <source>
        <dbReference type="Proteomes" id="UP000554766"/>
    </source>
</evidence>
<name>A0A7L4PDX3_9CREN</name>
<keyword evidence="2" id="KW-1185">Reference proteome</keyword>
<gene>
    <name evidence="1" type="ORF">HC235_11225</name>
</gene>